<sequence>MSQIRHTDFKTICYFAAQEDRMRRRFTLWGLMVILILAALTDGFSQGDAVPAYFANSWLCPGSSAPRVDDYTTTGHDQLQCQLEVEYTATEAMVRSNGIPNHDFESTLGCCATEQNYLWIIPLHPMPDSDGQLERAPERGPVAVAVNGAAIYGPEDGPGGDAVALENGLYRETRQTIDLGICGGHSGPGGVYHYHWDANCLHWHPDEARGQGFSDYSFEQLNGSTHSPIVGFAFDGYPIYGIYGWDEKGEVKEMTSSYRLKANRGNGYNGIDDWEYVDGLGDLDECNGHFAPTPEMPQGIYHYHTTRRNGEGGLGFPYFLLCYHGVADERNFRTAGGPPPR</sequence>
<evidence type="ECO:0000313" key="4">
    <source>
        <dbReference type="Proteomes" id="UP000179157"/>
    </source>
</evidence>
<dbReference type="STRING" id="1817864.A2Z21_00935"/>
<dbReference type="AlphaFoldDB" id="A0A1F5UU84"/>
<gene>
    <name evidence="3" type="ORF">A2Z21_00935</name>
</gene>
<accession>A0A1F5UU84</accession>
<evidence type="ECO:0000313" key="3">
    <source>
        <dbReference type="EMBL" id="OGF54724.1"/>
    </source>
</evidence>
<protein>
    <recommendedName>
        <fullName evidence="2">YHYH domain-containing protein</fullName>
    </recommendedName>
</protein>
<dbReference type="Proteomes" id="UP000179157">
    <property type="component" value="Unassembled WGS sequence"/>
</dbReference>
<name>A0A1F5UU84_FRAXR</name>
<reference evidence="3 4" key="1">
    <citation type="journal article" date="2016" name="Nat. Commun.">
        <title>Thousands of microbial genomes shed light on interconnected biogeochemical processes in an aquifer system.</title>
        <authorList>
            <person name="Anantharaman K."/>
            <person name="Brown C.T."/>
            <person name="Hug L.A."/>
            <person name="Sharon I."/>
            <person name="Castelle C.J."/>
            <person name="Probst A.J."/>
            <person name="Thomas B.C."/>
            <person name="Singh A."/>
            <person name="Wilkins M.J."/>
            <person name="Karaoz U."/>
            <person name="Brodie E.L."/>
            <person name="Williams K.H."/>
            <person name="Hubbard S.S."/>
            <person name="Banfield J.F."/>
        </authorList>
    </citation>
    <scope>NUCLEOTIDE SEQUENCE [LARGE SCALE GENOMIC DNA]</scope>
    <source>
        <strain evidence="4">RBG_16_55_9</strain>
    </source>
</reference>
<dbReference type="PANTHER" id="PTHR30289:SF8">
    <property type="entry name" value="YHYH DOMAIN-CONTAINING PROTEIN"/>
    <property type="match status" value="1"/>
</dbReference>
<keyword evidence="1" id="KW-1133">Transmembrane helix</keyword>
<keyword evidence="1" id="KW-0812">Transmembrane</keyword>
<dbReference type="Pfam" id="PF14240">
    <property type="entry name" value="YHYH"/>
    <property type="match status" value="1"/>
</dbReference>
<keyword evidence="1" id="KW-0472">Membrane</keyword>
<evidence type="ECO:0000259" key="2">
    <source>
        <dbReference type="Pfam" id="PF14240"/>
    </source>
</evidence>
<feature type="domain" description="YHYH" evidence="2">
    <location>
        <begin position="119"/>
        <end position="308"/>
    </location>
</feature>
<organism evidence="3 4">
    <name type="scientific">Fraserbacteria sp. (strain RBG_16_55_9)</name>
    <dbReference type="NCBI Taxonomy" id="1817864"/>
    <lineage>
        <taxon>Bacteria</taxon>
        <taxon>Candidatus Fraseribacteriota</taxon>
    </lineage>
</organism>
<proteinExistence type="predicted"/>
<dbReference type="InterPro" id="IPR025924">
    <property type="entry name" value="YHYH_dom"/>
</dbReference>
<dbReference type="PANTHER" id="PTHR30289">
    <property type="entry name" value="UNCHARACTERIZED PROTEIN YBCL-RELATED"/>
    <property type="match status" value="1"/>
</dbReference>
<evidence type="ECO:0000256" key="1">
    <source>
        <dbReference type="SAM" id="Phobius"/>
    </source>
</evidence>
<dbReference type="EMBL" id="MFGX01000073">
    <property type="protein sequence ID" value="OGF54724.1"/>
    <property type="molecule type" value="Genomic_DNA"/>
</dbReference>
<feature type="transmembrane region" description="Helical" evidence="1">
    <location>
        <begin position="26"/>
        <end position="44"/>
    </location>
</feature>
<comment type="caution">
    <text evidence="3">The sequence shown here is derived from an EMBL/GenBank/DDBJ whole genome shotgun (WGS) entry which is preliminary data.</text>
</comment>